<protein>
    <submittedName>
        <fullName evidence="1">Uncharacterized protein</fullName>
    </submittedName>
</protein>
<proteinExistence type="predicted"/>
<evidence type="ECO:0000313" key="2">
    <source>
        <dbReference type="Proteomes" id="UP000031668"/>
    </source>
</evidence>
<comment type="caution">
    <text evidence="1">The sequence shown here is derived from an EMBL/GenBank/DDBJ whole genome shotgun (WGS) entry which is preliminary data.</text>
</comment>
<name>A0A0C2NET7_THEKT</name>
<organism evidence="1 2">
    <name type="scientific">Thelohanellus kitauei</name>
    <name type="common">Myxosporean</name>
    <dbReference type="NCBI Taxonomy" id="669202"/>
    <lineage>
        <taxon>Eukaryota</taxon>
        <taxon>Metazoa</taxon>
        <taxon>Cnidaria</taxon>
        <taxon>Myxozoa</taxon>
        <taxon>Myxosporea</taxon>
        <taxon>Bivalvulida</taxon>
        <taxon>Platysporina</taxon>
        <taxon>Myxobolidae</taxon>
        <taxon>Thelohanellus</taxon>
    </lineage>
</organism>
<keyword evidence="2" id="KW-1185">Reference proteome</keyword>
<dbReference type="Proteomes" id="UP000031668">
    <property type="component" value="Unassembled WGS sequence"/>
</dbReference>
<accession>A0A0C2NET7</accession>
<evidence type="ECO:0000313" key="1">
    <source>
        <dbReference type="EMBL" id="KII74890.1"/>
    </source>
</evidence>
<gene>
    <name evidence="1" type="ORF">RF11_14609</name>
</gene>
<dbReference type="EMBL" id="JWZT01000179">
    <property type="protein sequence ID" value="KII74890.1"/>
    <property type="molecule type" value="Genomic_DNA"/>
</dbReference>
<dbReference type="AlphaFoldDB" id="A0A0C2NET7"/>
<sequence length="138" mass="16561">MEAENFSEIKARITSVIKNFELKYEFWKDAPNVFIFYFERLHDQSNSFNPIMYVLMDGEKVFNRWTPMIDNQPLYVDRFVISKHILFGIADTNRTFFYVHKNLKLYSVQKYETDCSIIPSDYDPSYVMKMIPKNVKVI</sequence>
<reference evidence="1 2" key="1">
    <citation type="journal article" date="2014" name="Genome Biol. Evol.">
        <title>The genome of the myxosporean Thelohanellus kitauei shows adaptations to nutrient acquisition within its fish host.</title>
        <authorList>
            <person name="Yang Y."/>
            <person name="Xiong J."/>
            <person name="Zhou Z."/>
            <person name="Huo F."/>
            <person name="Miao W."/>
            <person name="Ran C."/>
            <person name="Liu Y."/>
            <person name="Zhang J."/>
            <person name="Feng J."/>
            <person name="Wang M."/>
            <person name="Wang M."/>
            <person name="Wang L."/>
            <person name="Yao B."/>
        </authorList>
    </citation>
    <scope>NUCLEOTIDE SEQUENCE [LARGE SCALE GENOMIC DNA]</scope>
    <source>
        <strain evidence="1">Wuqing</strain>
    </source>
</reference>